<dbReference type="AlphaFoldDB" id="A0A4Y2F3A5"/>
<sequence length="152" mass="17290">MKVDTHYGAYFVDNIFKTSANAHSFIDDYLVSWKKPRKRGSGHSPCCPESLLLPFVLCPGQSTPSGRWWLFSLTLRSALMLKRYLPVLSFCPFGELLFPLVASCWVGCFTAAHLPLVWPMLGRGFDICYVYTLRSKRVLSVRHQNSALKLSR</sequence>
<gene>
    <name evidence="1" type="ORF">AVEN_274439_1</name>
</gene>
<evidence type="ECO:0000313" key="1">
    <source>
        <dbReference type="EMBL" id="GBM36032.1"/>
    </source>
</evidence>
<proteinExistence type="predicted"/>
<evidence type="ECO:0000313" key="2">
    <source>
        <dbReference type="Proteomes" id="UP000499080"/>
    </source>
</evidence>
<dbReference type="Proteomes" id="UP000499080">
    <property type="component" value="Unassembled WGS sequence"/>
</dbReference>
<dbReference type="EMBL" id="BGPR01000801">
    <property type="protein sequence ID" value="GBM36032.1"/>
    <property type="molecule type" value="Genomic_DNA"/>
</dbReference>
<name>A0A4Y2F3A5_ARAVE</name>
<accession>A0A4Y2F3A5</accession>
<organism evidence="1 2">
    <name type="scientific">Araneus ventricosus</name>
    <name type="common">Orbweaver spider</name>
    <name type="synonym">Epeira ventricosa</name>
    <dbReference type="NCBI Taxonomy" id="182803"/>
    <lineage>
        <taxon>Eukaryota</taxon>
        <taxon>Metazoa</taxon>
        <taxon>Ecdysozoa</taxon>
        <taxon>Arthropoda</taxon>
        <taxon>Chelicerata</taxon>
        <taxon>Arachnida</taxon>
        <taxon>Araneae</taxon>
        <taxon>Araneomorphae</taxon>
        <taxon>Entelegynae</taxon>
        <taxon>Araneoidea</taxon>
        <taxon>Araneidae</taxon>
        <taxon>Araneus</taxon>
    </lineage>
</organism>
<protein>
    <submittedName>
        <fullName evidence="1">Uncharacterized protein</fullName>
    </submittedName>
</protein>
<reference evidence="1 2" key="1">
    <citation type="journal article" date="2019" name="Sci. Rep.">
        <title>Orb-weaving spider Araneus ventricosus genome elucidates the spidroin gene catalogue.</title>
        <authorList>
            <person name="Kono N."/>
            <person name="Nakamura H."/>
            <person name="Ohtoshi R."/>
            <person name="Moran D.A.P."/>
            <person name="Shinohara A."/>
            <person name="Yoshida Y."/>
            <person name="Fujiwara M."/>
            <person name="Mori M."/>
            <person name="Tomita M."/>
            <person name="Arakawa K."/>
        </authorList>
    </citation>
    <scope>NUCLEOTIDE SEQUENCE [LARGE SCALE GENOMIC DNA]</scope>
</reference>
<keyword evidence="2" id="KW-1185">Reference proteome</keyword>
<comment type="caution">
    <text evidence="1">The sequence shown here is derived from an EMBL/GenBank/DDBJ whole genome shotgun (WGS) entry which is preliminary data.</text>
</comment>